<keyword evidence="9" id="KW-1185">Reference proteome</keyword>
<feature type="region of interest" description="Disordered" evidence="5">
    <location>
        <begin position="351"/>
        <end position="399"/>
    </location>
</feature>
<feature type="domain" description="DRBM" evidence="7">
    <location>
        <begin position="244"/>
        <end position="311"/>
    </location>
</feature>
<organism evidence="8 9">
    <name type="scientific">Musa troglodytarum</name>
    <name type="common">fe'i banana</name>
    <dbReference type="NCBI Taxonomy" id="320322"/>
    <lineage>
        <taxon>Eukaryota</taxon>
        <taxon>Viridiplantae</taxon>
        <taxon>Streptophyta</taxon>
        <taxon>Embryophyta</taxon>
        <taxon>Tracheophyta</taxon>
        <taxon>Spermatophyta</taxon>
        <taxon>Magnoliopsida</taxon>
        <taxon>Liliopsida</taxon>
        <taxon>Zingiberales</taxon>
        <taxon>Musaceae</taxon>
        <taxon>Musa</taxon>
    </lineage>
</organism>
<accession>A0A9E7EPK6</accession>
<dbReference type="PROSITE" id="PS50137">
    <property type="entry name" value="DS_RBD"/>
    <property type="match status" value="2"/>
</dbReference>
<feature type="signal peptide" evidence="6">
    <location>
        <begin position="1"/>
        <end position="20"/>
    </location>
</feature>
<feature type="chain" id="PRO_5038352429" evidence="6">
    <location>
        <begin position="21"/>
        <end position="399"/>
    </location>
</feature>
<dbReference type="SUPFAM" id="SSF54768">
    <property type="entry name" value="dsRNA-binding domain-like"/>
    <property type="match status" value="2"/>
</dbReference>
<evidence type="ECO:0000256" key="4">
    <source>
        <dbReference type="PROSITE-ProRule" id="PRU00266"/>
    </source>
</evidence>
<proteinExistence type="predicted"/>
<dbReference type="InterPro" id="IPR014720">
    <property type="entry name" value="dsRBD_dom"/>
</dbReference>
<evidence type="ECO:0000313" key="9">
    <source>
        <dbReference type="Proteomes" id="UP001055439"/>
    </source>
</evidence>
<dbReference type="PANTHER" id="PTHR11207">
    <property type="entry name" value="RIBONUCLEASE III"/>
    <property type="match status" value="1"/>
</dbReference>
<evidence type="ECO:0000256" key="5">
    <source>
        <dbReference type="SAM" id="MobiDB-lite"/>
    </source>
</evidence>
<dbReference type="GO" id="GO:0006396">
    <property type="term" value="P:RNA processing"/>
    <property type="evidence" value="ECO:0007669"/>
    <property type="project" value="TreeGrafter"/>
</dbReference>
<protein>
    <submittedName>
        <fullName evidence="8">Double-stranded RNA binding motif containing protein</fullName>
    </submittedName>
</protein>
<dbReference type="InterPro" id="IPR044450">
    <property type="entry name" value="AtDRB-like_DSRM_1"/>
</dbReference>
<sequence>MSRSSSLLLLLLAFVFVWHAERVAAKTAAVYQPSGGEGSLRPEGLGVVKGWGRFCIVKRLGVGLAFGLRRKSRAAAVKLRALRSASSRFRASFRTVGTKAEGVTGPVEPGPGLPQRSLTEGIFKMNLEGFALREYTEKNKDNTTEKSPDNTKGVASCYVFKSRLQEYAQKVGIPTPVYQTLKEGPSHEPVFKSTVIVNHIRYDSLPGFFNRKAAEQSAAEIALMEIHKSGQMIENLPTVHETGLCKNLLQEYAQKMNYAIPSYICTKNSSGATPFTCTVEIGGIQYIGAAARTKKEAEIKAARTALLAIQSQSRKGTDSASQYAVLPGKRKVKEPEVHAEAVKKIKPKKANFKKKWSKKRFPRSKDGHVVKSNKDESVTVMPEDSRVPSSNIQIEEATQ</sequence>
<dbReference type="Gene3D" id="3.30.160.20">
    <property type="match status" value="2"/>
</dbReference>
<evidence type="ECO:0000313" key="8">
    <source>
        <dbReference type="EMBL" id="URD81529.1"/>
    </source>
</evidence>
<evidence type="ECO:0000256" key="6">
    <source>
        <dbReference type="SAM" id="SignalP"/>
    </source>
</evidence>
<dbReference type="GO" id="GO:0003725">
    <property type="term" value="F:double-stranded RNA binding"/>
    <property type="evidence" value="ECO:0007669"/>
    <property type="project" value="InterPro"/>
</dbReference>
<dbReference type="FunFam" id="3.30.160.20:FF:000048">
    <property type="entry name" value="Double-stranded RNA-binding protein 1"/>
    <property type="match status" value="1"/>
</dbReference>
<dbReference type="SMART" id="SM00358">
    <property type="entry name" value="DSRM"/>
    <property type="match status" value="2"/>
</dbReference>
<evidence type="ECO:0000256" key="2">
    <source>
        <dbReference type="ARBA" id="ARBA00022884"/>
    </source>
</evidence>
<dbReference type="Pfam" id="PF00035">
    <property type="entry name" value="dsrm"/>
    <property type="match status" value="2"/>
</dbReference>
<evidence type="ECO:0000259" key="7">
    <source>
        <dbReference type="PROSITE" id="PS50137"/>
    </source>
</evidence>
<feature type="compositionally biased region" description="Basic residues" evidence="5">
    <location>
        <begin position="351"/>
        <end position="362"/>
    </location>
</feature>
<dbReference type="GO" id="GO:0004525">
    <property type="term" value="F:ribonuclease III activity"/>
    <property type="evidence" value="ECO:0007669"/>
    <property type="project" value="TreeGrafter"/>
</dbReference>
<feature type="compositionally biased region" description="Basic and acidic residues" evidence="5">
    <location>
        <begin position="363"/>
        <end position="377"/>
    </location>
</feature>
<comment type="function">
    <text evidence="3">Binds double-stranded RNA.</text>
</comment>
<feature type="domain" description="DRBM" evidence="7">
    <location>
        <begin position="159"/>
        <end position="228"/>
    </location>
</feature>
<keyword evidence="6" id="KW-0732">Signal</keyword>
<gene>
    <name evidence="8" type="ORF">MUK42_02372</name>
</gene>
<dbReference type="GO" id="GO:0005634">
    <property type="term" value="C:nucleus"/>
    <property type="evidence" value="ECO:0007669"/>
    <property type="project" value="TreeGrafter"/>
</dbReference>
<keyword evidence="2 4" id="KW-0694">RNA-binding</keyword>
<dbReference type="CDD" id="cd19907">
    <property type="entry name" value="DSRM_AtDRB-like_rpt1"/>
    <property type="match status" value="1"/>
</dbReference>
<name>A0A9E7EPK6_9LILI</name>
<dbReference type="FunFam" id="3.30.160.20:FF:000047">
    <property type="entry name" value="double-stranded RNA-binding protein 1"/>
    <property type="match status" value="1"/>
</dbReference>
<feature type="compositionally biased region" description="Polar residues" evidence="5">
    <location>
        <begin position="387"/>
        <end position="399"/>
    </location>
</feature>
<dbReference type="PANTHER" id="PTHR11207:SF1">
    <property type="entry name" value="DOUBLE-STRANDED RNA-BINDING PROTEIN 1"/>
    <property type="match status" value="1"/>
</dbReference>
<keyword evidence="1" id="KW-0677">Repeat</keyword>
<evidence type="ECO:0000256" key="1">
    <source>
        <dbReference type="ARBA" id="ARBA00022737"/>
    </source>
</evidence>
<dbReference type="OrthoDB" id="1904943at2759"/>
<dbReference type="EMBL" id="CP097503">
    <property type="protein sequence ID" value="URD81529.1"/>
    <property type="molecule type" value="Genomic_DNA"/>
</dbReference>
<dbReference type="AlphaFoldDB" id="A0A9E7EPK6"/>
<evidence type="ECO:0000256" key="3">
    <source>
        <dbReference type="ARBA" id="ARBA00037597"/>
    </source>
</evidence>
<dbReference type="Proteomes" id="UP001055439">
    <property type="component" value="Chromosome 10"/>
</dbReference>
<dbReference type="GO" id="GO:0010468">
    <property type="term" value="P:regulation of gene expression"/>
    <property type="evidence" value="ECO:0007669"/>
    <property type="project" value="TreeGrafter"/>
</dbReference>
<reference evidence="8" key="1">
    <citation type="submission" date="2022-05" db="EMBL/GenBank/DDBJ databases">
        <title>The Musa troglodytarum L. genome provides insights into the mechanism of non-climacteric behaviour and enrichment of carotenoids.</title>
        <authorList>
            <person name="Wang J."/>
        </authorList>
    </citation>
    <scope>NUCLEOTIDE SEQUENCE</scope>
    <source>
        <tissue evidence="8">Leaf</tissue>
    </source>
</reference>